<name>A0A2W2E189_9ACTN</name>
<evidence type="ECO:0000313" key="3">
    <source>
        <dbReference type="Proteomes" id="UP000248924"/>
    </source>
</evidence>
<dbReference type="Proteomes" id="UP000248924">
    <property type="component" value="Unassembled WGS sequence"/>
</dbReference>
<dbReference type="EMBL" id="POTY01000078">
    <property type="protein sequence ID" value="PZG17996.1"/>
    <property type="molecule type" value="Genomic_DNA"/>
</dbReference>
<sequence length="112" mass="12189">MVIGPAAPVRPHLPLRPLWFCRVCAAPWPCATARLALLAEYANDRVALSVYLCAVLHEATADLYRLHPDDGPDPAALFARFLAWVPHRQPDAWPAPFRGGGGSDGQVSPPDR</sequence>
<gene>
    <name evidence="2" type="ORF">C1I95_14405</name>
</gene>
<proteinExistence type="predicted"/>
<dbReference type="OrthoDB" id="3393036at2"/>
<comment type="caution">
    <text evidence="2">The sequence shown here is derived from an EMBL/GenBank/DDBJ whole genome shotgun (WGS) entry which is preliminary data.</text>
</comment>
<dbReference type="RefSeq" id="WP_111214339.1">
    <property type="nucleotide sequence ID" value="NZ_POTY01000078.1"/>
</dbReference>
<evidence type="ECO:0008006" key="4">
    <source>
        <dbReference type="Google" id="ProtNLM"/>
    </source>
</evidence>
<keyword evidence="3" id="KW-1185">Reference proteome</keyword>
<protein>
    <recommendedName>
        <fullName evidence="4">Flavin reductase</fullName>
    </recommendedName>
</protein>
<evidence type="ECO:0000256" key="1">
    <source>
        <dbReference type="SAM" id="MobiDB-lite"/>
    </source>
</evidence>
<organism evidence="2 3">
    <name type="scientific">Micromonospora craterilacus</name>
    <dbReference type="NCBI Taxonomy" id="1655439"/>
    <lineage>
        <taxon>Bacteria</taxon>
        <taxon>Bacillati</taxon>
        <taxon>Actinomycetota</taxon>
        <taxon>Actinomycetes</taxon>
        <taxon>Micromonosporales</taxon>
        <taxon>Micromonosporaceae</taxon>
        <taxon>Micromonospora</taxon>
    </lineage>
</organism>
<feature type="region of interest" description="Disordered" evidence="1">
    <location>
        <begin position="93"/>
        <end position="112"/>
    </location>
</feature>
<evidence type="ECO:0000313" key="2">
    <source>
        <dbReference type="EMBL" id="PZG17996.1"/>
    </source>
</evidence>
<reference evidence="2 3" key="1">
    <citation type="submission" date="2018-01" db="EMBL/GenBank/DDBJ databases">
        <title>Draft genome sequence of Jishengella sp. NA12.</title>
        <authorList>
            <person name="Sahin N."/>
            <person name="Ay H."/>
            <person name="Saygin H."/>
        </authorList>
    </citation>
    <scope>NUCLEOTIDE SEQUENCE [LARGE SCALE GENOMIC DNA]</scope>
    <source>
        <strain evidence="2 3">NA12</strain>
    </source>
</reference>
<accession>A0A2W2E189</accession>
<dbReference type="AlphaFoldDB" id="A0A2W2E189"/>